<comment type="caution">
    <text evidence="3">The sequence shown here is derived from an EMBL/GenBank/DDBJ whole genome shotgun (WGS) entry which is preliminary data.</text>
</comment>
<evidence type="ECO:0000313" key="4">
    <source>
        <dbReference type="Proteomes" id="UP000789570"/>
    </source>
</evidence>
<feature type="region of interest" description="Disordered" evidence="1">
    <location>
        <begin position="167"/>
        <end position="192"/>
    </location>
</feature>
<dbReference type="Pfam" id="PF00651">
    <property type="entry name" value="BTB"/>
    <property type="match status" value="1"/>
</dbReference>
<dbReference type="Gene3D" id="3.30.710.10">
    <property type="entry name" value="Potassium Channel Kv1.1, Chain A"/>
    <property type="match status" value="1"/>
</dbReference>
<dbReference type="AlphaFoldDB" id="A0A9N9G296"/>
<gene>
    <name evidence="3" type="ORF">FCALED_LOCUS7371</name>
</gene>
<evidence type="ECO:0000313" key="3">
    <source>
        <dbReference type="EMBL" id="CAG8576547.1"/>
    </source>
</evidence>
<sequence>MVTYSFSTKLSKDYVSFYENGKECADVIIRAGREGSVEEFYAHSFVLLIRSNYFRKELEGVKEKNADNKIIIEKPDINPKLFDKILSSASPPPAAENFKETADVSLWTRDKFRDLSNTLKQFIPLIDFYKIKPEDFYEKVKPFKKIIEKPLFEDILKYHIVSSKNLDSTTSKSTSQPTSSPTSTASSPQKDRPEPIFNIRLNSILDLDHFRLFTKWINETTDISSNSDICRPRPGSSGMVGNIPNHGPTFNGALYLKGDFGREYGSICKGNAYTVHIRDIQAPFLVEELEVYQVIKEVHGSNP</sequence>
<dbReference type="OrthoDB" id="2372300at2759"/>
<proteinExistence type="predicted"/>
<dbReference type="EMBL" id="CAJVPQ010001937">
    <property type="protein sequence ID" value="CAG8576547.1"/>
    <property type="molecule type" value="Genomic_DNA"/>
</dbReference>
<dbReference type="SUPFAM" id="SSF54695">
    <property type="entry name" value="POZ domain"/>
    <property type="match status" value="1"/>
</dbReference>
<dbReference type="InterPro" id="IPR000210">
    <property type="entry name" value="BTB/POZ_dom"/>
</dbReference>
<protein>
    <submittedName>
        <fullName evidence="3">3174_t:CDS:1</fullName>
    </submittedName>
</protein>
<keyword evidence="4" id="KW-1185">Reference proteome</keyword>
<accession>A0A9N9G296</accession>
<feature type="domain" description="BTB" evidence="2">
    <location>
        <begin position="25"/>
        <end position="87"/>
    </location>
</feature>
<feature type="compositionally biased region" description="Low complexity" evidence="1">
    <location>
        <begin position="168"/>
        <end position="188"/>
    </location>
</feature>
<reference evidence="3" key="1">
    <citation type="submission" date="2021-06" db="EMBL/GenBank/DDBJ databases">
        <authorList>
            <person name="Kallberg Y."/>
            <person name="Tangrot J."/>
            <person name="Rosling A."/>
        </authorList>
    </citation>
    <scope>NUCLEOTIDE SEQUENCE</scope>
    <source>
        <strain evidence="3">UK204</strain>
    </source>
</reference>
<name>A0A9N9G296_9GLOM</name>
<dbReference type="CDD" id="cd18186">
    <property type="entry name" value="BTB_POZ_ZBTB_KLHL-like"/>
    <property type="match status" value="1"/>
</dbReference>
<dbReference type="Proteomes" id="UP000789570">
    <property type="component" value="Unassembled WGS sequence"/>
</dbReference>
<evidence type="ECO:0000259" key="2">
    <source>
        <dbReference type="PROSITE" id="PS50097"/>
    </source>
</evidence>
<evidence type="ECO:0000256" key="1">
    <source>
        <dbReference type="SAM" id="MobiDB-lite"/>
    </source>
</evidence>
<organism evidence="3 4">
    <name type="scientific">Funneliformis caledonium</name>
    <dbReference type="NCBI Taxonomy" id="1117310"/>
    <lineage>
        <taxon>Eukaryota</taxon>
        <taxon>Fungi</taxon>
        <taxon>Fungi incertae sedis</taxon>
        <taxon>Mucoromycota</taxon>
        <taxon>Glomeromycotina</taxon>
        <taxon>Glomeromycetes</taxon>
        <taxon>Glomerales</taxon>
        <taxon>Glomeraceae</taxon>
        <taxon>Funneliformis</taxon>
    </lineage>
</organism>
<dbReference type="PROSITE" id="PS50097">
    <property type="entry name" value="BTB"/>
    <property type="match status" value="1"/>
</dbReference>
<dbReference type="InterPro" id="IPR011333">
    <property type="entry name" value="SKP1/BTB/POZ_sf"/>
</dbReference>